<organism evidence="3 4">
    <name type="scientific">Mobilitalea sibirica</name>
    <dbReference type="NCBI Taxonomy" id="1462919"/>
    <lineage>
        <taxon>Bacteria</taxon>
        <taxon>Bacillati</taxon>
        <taxon>Bacillota</taxon>
        <taxon>Clostridia</taxon>
        <taxon>Lachnospirales</taxon>
        <taxon>Lachnospiraceae</taxon>
        <taxon>Mobilitalea</taxon>
    </lineage>
</organism>
<dbReference type="InterPro" id="IPR049945">
    <property type="entry name" value="AAA_22"/>
</dbReference>
<dbReference type="PANTHER" id="PTHR35894">
    <property type="entry name" value="GENERAL SECRETION PATHWAY PROTEIN A-RELATED"/>
    <property type="match status" value="1"/>
</dbReference>
<keyword evidence="3" id="KW-0067">ATP-binding</keyword>
<gene>
    <name evidence="3" type="ORF">I5677_09390</name>
</gene>
<dbReference type="RefSeq" id="WP_197661323.1">
    <property type="nucleotide sequence ID" value="NZ_JAEAGR010000008.1"/>
</dbReference>
<dbReference type="AlphaFoldDB" id="A0A8J7KZW5"/>
<dbReference type="InterPro" id="IPR052026">
    <property type="entry name" value="ExeA_AAA_ATPase_DNA-bind"/>
</dbReference>
<accession>A0A8J7KZW5</accession>
<dbReference type="EMBL" id="JAEAGR010000008">
    <property type="protein sequence ID" value="MBH1941103.1"/>
    <property type="molecule type" value="Genomic_DNA"/>
</dbReference>
<protein>
    <submittedName>
        <fullName evidence="3">ATP-binding protein</fullName>
    </submittedName>
</protein>
<comment type="caution">
    <text evidence="3">The sequence shown here is derived from an EMBL/GenBank/DDBJ whole genome shotgun (WGS) entry which is preliminary data.</text>
</comment>
<name>A0A8J7KZW5_9FIRM</name>
<reference evidence="3" key="1">
    <citation type="submission" date="2020-12" db="EMBL/GenBank/DDBJ databases">
        <title>M. sibirica DSM 26468T genome.</title>
        <authorList>
            <person name="Thieme N."/>
            <person name="Rettenmaier R."/>
            <person name="Zverlov V."/>
            <person name="Liebl W."/>
        </authorList>
    </citation>
    <scope>NUCLEOTIDE SEQUENCE</scope>
    <source>
        <strain evidence="3">DSM 26468</strain>
    </source>
</reference>
<dbReference type="Proteomes" id="UP000623269">
    <property type="component" value="Unassembled WGS sequence"/>
</dbReference>
<feature type="domain" description="ORC1/DEAH AAA+ ATPase" evidence="2">
    <location>
        <begin position="138"/>
        <end position="282"/>
    </location>
</feature>
<evidence type="ECO:0000313" key="4">
    <source>
        <dbReference type="Proteomes" id="UP000623269"/>
    </source>
</evidence>
<keyword evidence="4" id="KW-1185">Reference proteome</keyword>
<keyword evidence="3" id="KW-0547">Nucleotide-binding</keyword>
<evidence type="ECO:0000256" key="1">
    <source>
        <dbReference type="SAM" id="Coils"/>
    </source>
</evidence>
<proteinExistence type="predicted"/>
<feature type="coiled-coil region" evidence="1">
    <location>
        <begin position="424"/>
        <end position="472"/>
    </location>
</feature>
<evidence type="ECO:0000259" key="2">
    <source>
        <dbReference type="Pfam" id="PF13401"/>
    </source>
</evidence>
<dbReference type="InterPro" id="IPR027417">
    <property type="entry name" value="P-loop_NTPase"/>
</dbReference>
<dbReference type="Pfam" id="PF13401">
    <property type="entry name" value="AAA_22"/>
    <property type="match status" value="1"/>
</dbReference>
<dbReference type="GO" id="GO:0005524">
    <property type="term" value="F:ATP binding"/>
    <property type="evidence" value="ECO:0007669"/>
    <property type="project" value="UniProtKB-KW"/>
</dbReference>
<dbReference type="PANTHER" id="PTHR35894:SF1">
    <property type="entry name" value="PHOSPHORIBULOKINASE _ URIDINE KINASE FAMILY"/>
    <property type="match status" value="1"/>
</dbReference>
<dbReference type="GO" id="GO:0016887">
    <property type="term" value="F:ATP hydrolysis activity"/>
    <property type="evidence" value="ECO:0007669"/>
    <property type="project" value="InterPro"/>
</dbReference>
<evidence type="ECO:0000313" key="3">
    <source>
        <dbReference type="EMBL" id="MBH1941103.1"/>
    </source>
</evidence>
<sequence>MTDRILIPDGCSAEVAEYKEQIIPDYKNNPFIEALPPLLTASEVIEKLAFYPSYNVEERKLDSHHRIHLINRIFQVFQPLPMNIKLESRISRSIRQGYITRNPFGWQLAQGFRQDYEHLGNGAVGDSRMVNPSSSGFTLIGVSGLGKTSGLNHILNLYPQVIVHKEYYRTPLSTYQIAWLKLECPYDGSIKGLLYDFFISIDRLLGTNYHQKMVKTRPTTDMMLTVMNQVVRNTNLGLLVIDEIQHLSTAKSGGSQKMLNFFVNLVNNVGLPVVMVGTPKAMGVLQGEFRKARRGIGIDGDMICDRLKKDKVWNLLVQSIWYYQWTKKEIPLTEELIDTLYDETQGIPDLLIKLYATAQAYAISSGKEDITPNILKKVAKENLQLVQPMIKALRSGSIREMAKYEDVYIPNIDLNDVLSTTKEKIKLNFAAEELLNKIKEKEKDSSIEETINKEAVINKKQSKRKVKETREQINPHDIRYIVQQGEKDNKSAYEVLKEKGYIKDFKNDIFTGGVI</sequence>
<keyword evidence="1" id="KW-0175">Coiled coil</keyword>
<dbReference type="Gene3D" id="3.40.50.300">
    <property type="entry name" value="P-loop containing nucleotide triphosphate hydrolases"/>
    <property type="match status" value="1"/>
</dbReference>
<dbReference type="SUPFAM" id="SSF52540">
    <property type="entry name" value="P-loop containing nucleoside triphosphate hydrolases"/>
    <property type="match status" value="1"/>
</dbReference>